<reference evidence="1 2" key="1">
    <citation type="submission" date="2016-10" db="EMBL/GenBank/DDBJ databases">
        <authorList>
            <person name="de Groot N.N."/>
        </authorList>
    </citation>
    <scope>NUCLEOTIDE SEQUENCE [LARGE SCALE GENOMIC DNA]</scope>
    <source>
        <strain evidence="1 2">LMG 18387</strain>
    </source>
</reference>
<evidence type="ECO:0000313" key="1">
    <source>
        <dbReference type="EMBL" id="SDJ08440.1"/>
    </source>
</evidence>
<evidence type="ECO:0000313" key="2">
    <source>
        <dbReference type="Proteomes" id="UP000198606"/>
    </source>
</evidence>
<name>A0A1G8QW84_9GAMM</name>
<organism evidence="1 2">
    <name type="scientific">Phytopseudomonas flavescens</name>
    <dbReference type="NCBI Taxonomy" id="29435"/>
    <lineage>
        <taxon>Bacteria</taxon>
        <taxon>Pseudomonadati</taxon>
        <taxon>Pseudomonadota</taxon>
        <taxon>Gammaproteobacteria</taxon>
        <taxon>Pseudomonadales</taxon>
        <taxon>Pseudomonadaceae</taxon>
        <taxon>Phytopseudomonas</taxon>
    </lineage>
</organism>
<dbReference type="AlphaFoldDB" id="A0A1G8QW84"/>
<dbReference type="Pfam" id="PF05594">
    <property type="entry name" value="Fil_haemagg"/>
    <property type="match status" value="2"/>
</dbReference>
<protein>
    <submittedName>
        <fullName evidence="1">Filamentous hemagglutinin</fullName>
    </submittedName>
</protein>
<dbReference type="InterPro" id="IPR008619">
    <property type="entry name" value="Filamentous_hemagglutn_rpt"/>
</dbReference>
<dbReference type="STRING" id="29435.SAMN05216588_1511"/>
<dbReference type="InterPro" id="IPR025157">
    <property type="entry name" value="Hemagglutinin_rpt"/>
</dbReference>
<dbReference type="GO" id="GO:0003824">
    <property type="term" value="F:catalytic activity"/>
    <property type="evidence" value="ECO:0007669"/>
    <property type="project" value="UniProtKB-ARBA"/>
</dbReference>
<dbReference type="Pfam" id="PF13332">
    <property type="entry name" value="Fil_haemagg_2"/>
    <property type="match status" value="1"/>
</dbReference>
<feature type="non-terminal residue" evidence="1">
    <location>
        <position position="350"/>
    </location>
</feature>
<dbReference type="RefSeq" id="WP_139207538.1">
    <property type="nucleotide sequence ID" value="NZ_FNDG01000051.1"/>
</dbReference>
<sequence length="350" mass="36945">IETNPALTELNRFLSSDYMLDLLGYDPDQAQKRLGDGLYEQRLIREAIVARTGQRFIAGLDSDEAMFRYLMNNAIASQSALNLGLGVSLSAEQVAALTHDIVWMEEQQVLGEKVLVPVLYLAQAEGRLAPNGALIQGRDVTLISGGDLSNQGTLRASGALDVQAVNIANSGLLQASERLQLLAEDSIRNAQGGIIAGRDVSLVAGNDIVNERTANLQQSGLGDRAWATSFVDSAARIEASDSLSLAAGRDVSNLGGVLGSRGDLSIEAGRDVTIASVQDVQHQSRGSSFLNERVSQLGAEVSAGRDLQVSAGRDLGVVASQVTAGRDLDLGAGRDLVLSSAADESHTYFK</sequence>
<accession>A0A1G8QW84</accession>
<feature type="non-terminal residue" evidence="1">
    <location>
        <position position="1"/>
    </location>
</feature>
<gene>
    <name evidence="1" type="ORF">SAMN05216588_1511</name>
</gene>
<dbReference type="EMBL" id="FNDG01000051">
    <property type="protein sequence ID" value="SDJ08440.1"/>
    <property type="molecule type" value="Genomic_DNA"/>
</dbReference>
<proteinExistence type="predicted"/>
<dbReference type="Proteomes" id="UP000198606">
    <property type="component" value="Unassembled WGS sequence"/>
</dbReference>